<sequence length="251" mass="29317">MSEYYLHRSYDCQLSPHASDILDWSSAIHRLNSVYQRYGIENNAHQNQNNSSKKKNRKDNVSYARNTALRNWEYPAERWKVQQNTTQMTQLEELLTKPNHSHSNNSVDTEDTLATTTDELSLKRALPAPINSVHQIIFTSLGDYPFYVRLDKNKKNKNKKQQQEEDTIIKTGVFRMYAGLGLSRVQRNDYFATALAETLKTQIDRNANKNNIEIGYRQLLYVLRVLDVIPTRLLTLQRAREKRIVSLFSQH</sequence>
<gene>
    <name evidence="1" type="ORF">ADEAN_000696900</name>
</gene>
<dbReference type="Proteomes" id="UP000515908">
    <property type="component" value="Chromosome 14"/>
</dbReference>
<organism evidence="1 2">
    <name type="scientific">Angomonas deanei</name>
    <dbReference type="NCBI Taxonomy" id="59799"/>
    <lineage>
        <taxon>Eukaryota</taxon>
        <taxon>Discoba</taxon>
        <taxon>Euglenozoa</taxon>
        <taxon>Kinetoplastea</taxon>
        <taxon>Metakinetoplastina</taxon>
        <taxon>Trypanosomatida</taxon>
        <taxon>Trypanosomatidae</taxon>
        <taxon>Strigomonadinae</taxon>
        <taxon>Angomonas</taxon>
    </lineage>
</organism>
<reference evidence="1 2" key="1">
    <citation type="submission" date="2020-08" db="EMBL/GenBank/DDBJ databases">
        <authorList>
            <person name="Newling K."/>
            <person name="Davey J."/>
            <person name="Forrester S."/>
        </authorList>
    </citation>
    <scope>NUCLEOTIDE SEQUENCE [LARGE SCALE GENOMIC DNA]</scope>
    <source>
        <strain evidence="2">Crithidia deanei Carvalho (ATCC PRA-265)</strain>
    </source>
</reference>
<dbReference type="AlphaFoldDB" id="A0A7G2CKL6"/>
<dbReference type="VEuPathDB" id="TriTrypDB:ADEAN_000696900"/>
<protein>
    <submittedName>
        <fullName evidence="1">Uncharacterized protein</fullName>
    </submittedName>
</protein>
<evidence type="ECO:0000313" key="2">
    <source>
        <dbReference type="Proteomes" id="UP000515908"/>
    </source>
</evidence>
<accession>A0A7G2CKL6</accession>
<dbReference type="EMBL" id="LR877158">
    <property type="protein sequence ID" value="CAD2219464.1"/>
    <property type="molecule type" value="Genomic_DNA"/>
</dbReference>
<name>A0A7G2CKL6_9TRYP</name>
<evidence type="ECO:0000313" key="1">
    <source>
        <dbReference type="EMBL" id="CAD2219464.1"/>
    </source>
</evidence>
<keyword evidence="2" id="KW-1185">Reference proteome</keyword>
<proteinExistence type="predicted"/>